<dbReference type="AlphaFoldDB" id="E4ZP51"/>
<organism evidence="3">
    <name type="scientific">Leptosphaeria maculans (strain JN3 / isolate v23.1.3 / race Av1-4-5-6-7-8)</name>
    <name type="common">Blackleg fungus</name>
    <name type="synonym">Phoma lingam</name>
    <dbReference type="NCBI Taxonomy" id="985895"/>
    <lineage>
        <taxon>Eukaryota</taxon>
        <taxon>Fungi</taxon>
        <taxon>Dikarya</taxon>
        <taxon>Ascomycota</taxon>
        <taxon>Pezizomycotina</taxon>
        <taxon>Dothideomycetes</taxon>
        <taxon>Pleosporomycetidae</taxon>
        <taxon>Pleosporales</taxon>
        <taxon>Pleosporineae</taxon>
        <taxon>Leptosphaeriaceae</taxon>
        <taxon>Plenodomus</taxon>
        <taxon>Plenodomus lingam/Leptosphaeria maculans species complex</taxon>
    </lineage>
</organism>
<feature type="region of interest" description="Disordered" evidence="1">
    <location>
        <begin position="1"/>
        <end position="30"/>
    </location>
</feature>
<proteinExistence type="predicted"/>
<evidence type="ECO:0000256" key="1">
    <source>
        <dbReference type="SAM" id="MobiDB-lite"/>
    </source>
</evidence>
<keyword evidence="3" id="KW-1185">Reference proteome</keyword>
<sequence>MRKKKRLRETDELPAINRNTRPKTWNGTAGTGRLFVREERMRPSKLFLYATGNLRRASGLGATVSA</sequence>
<dbReference type="HOGENOM" id="CLU_2831637_0_0_1"/>
<name>E4ZP51_LEPMJ</name>
<dbReference type="Proteomes" id="UP000002668">
    <property type="component" value="Genome"/>
</dbReference>
<dbReference type="VEuPathDB" id="FungiDB:LEMA_P044810.1"/>
<feature type="compositionally biased region" description="Polar residues" evidence="1">
    <location>
        <begin position="17"/>
        <end position="28"/>
    </location>
</feature>
<dbReference type="InParanoid" id="E4ZP51"/>
<reference evidence="3" key="1">
    <citation type="journal article" date="2011" name="Nat. Commun.">
        <title>Effector diversification within compartments of the Leptosphaeria maculans genome affected by Repeat-Induced Point mutations.</title>
        <authorList>
            <person name="Rouxel T."/>
            <person name="Grandaubert J."/>
            <person name="Hane J.K."/>
            <person name="Hoede C."/>
            <person name="van de Wouw A.P."/>
            <person name="Couloux A."/>
            <person name="Dominguez V."/>
            <person name="Anthouard V."/>
            <person name="Bally P."/>
            <person name="Bourras S."/>
            <person name="Cozijnsen A.J."/>
            <person name="Ciuffetti L.M."/>
            <person name="Degrave A."/>
            <person name="Dilmaghani A."/>
            <person name="Duret L."/>
            <person name="Fudal I."/>
            <person name="Goodwin S.B."/>
            <person name="Gout L."/>
            <person name="Glaser N."/>
            <person name="Linglin J."/>
            <person name="Kema G.H.J."/>
            <person name="Lapalu N."/>
            <person name="Lawrence C.B."/>
            <person name="May K."/>
            <person name="Meyer M."/>
            <person name="Ollivier B."/>
            <person name="Poulain J."/>
            <person name="Schoch C.L."/>
            <person name="Simon A."/>
            <person name="Spatafora J.W."/>
            <person name="Stachowiak A."/>
            <person name="Turgeon B.G."/>
            <person name="Tyler B.M."/>
            <person name="Vincent D."/>
            <person name="Weissenbach J."/>
            <person name="Amselem J."/>
            <person name="Quesneville H."/>
            <person name="Oliver R.P."/>
            <person name="Wincker P."/>
            <person name="Balesdent M.-H."/>
            <person name="Howlett B.J."/>
        </authorList>
    </citation>
    <scope>NUCLEOTIDE SEQUENCE [LARGE SCALE GENOMIC DNA]</scope>
    <source>
        <strain evidence="3">JN3 / isolate v23.1.3 / race Av1-4-5-6-7-8</strain>
    </source>
</reference>
<accession>E4ZP51</accession>
<evidence type="ECO:0000313" key="3">
    <source>
        <dbReference type="Proteomes" id="UP000002668"/>
    </source>
</evidence>
<evidence type="ECO:0000313" key="2">
    <source>
        <dbReference type="EMBL" id="CBX93580.1"/>
    </source>
</evidence>
<gene>
    <name evidence="2" type="ORF">LEMA_P044810.1</name>
</gene>
<dbReference type="EMBL" id="FP929105">
    <property type="protein sequence ID" value="CBX93580.1"/>
    <property type="molecule type" value="Genomic_DNA"/>
</dbReference>
<protein>
    <submittedName>
        <fullName evidence="2">Predicted protein</fullName>
    </submittedName>
</protein>